<dbReference type="SUPFAM" id="SSF53163">
    <property type="entry name" value="HybD-like"/>
    <property type="match status" value="1"/>
</dbReference>
<dbReference type="AlphaFoldDB" id="A0A1I6AFA2"/>
<dbReference type="OrthoDB" id="9815953at2"/>
<reference evidence="2" key="1">
    <citation type="submission" date="2016-10" db="EMBL/GenBank/DDBJ databases">
        <authorList>
            <person name="Varghese N."/>
            <person name="Submissions S."/>
        </authorList>
    </citation>
    <scope>NUCLEOTIDE SEQUENCE [LARGE SCALE GENOMIC DNA]</scope>
    <source>
        <strain evidence="2">DSM 11706</strain>
    </source>
</reference>
<keyword evidence="2" id="KW-1185">Reference proteome</keyword>
<evidence type="ECO:0000313" key="1">
    <source>
        <dbReference type="EMBL" id="SFQ67404.1"/>
    </source>
</evidence>
<proteinExistence type="predicted"/>
<dbReference type="Pfam" id="PF06866">
    <property type="entry name" value="DUF1256"/>
    <property type="match status" value="1"/>
</dbReference>
<dbReference type="Proteomes" id="UP000198734">
    <property type="component" value="Unassembled WGS sequence"/>
</dbReference>
<sequence length="200" mass="21931">MNSSAINTISESSTIYYKETGAVWRLSNYFIEQIPFDHPNLVFCCIGTDRSTGDALGPMTGSFLSQLKSFPFEIVGTLDNPLHALNIEEITDTLLSSSIAPYIIAIDACLGNVNNIGQIIVQRGPLFPGKAVKKDLPPIGDVSIKAIVNIGGFMEYNVLQSTRLSLTYDMGKIISRSLLLAWHRYNLKVINNSNSNADDN</sequence>
<dbReference type="STRING" id="126156.SAMN05421670_3351"/>
<protein>
    <submittedName>
        <fullName evidence="1">Putative sporulation protein YyaC</fullName>
    </submittedName>
</protein>
<organism evidence="1 2">
    <name type="scientific">Psychrobacillus psychrotolerans</name>
    <dbReference type="NCBI Taxonomy" id="126156"/>
    <lineage>
        <taxon>Bacteria</taxon>
        <taxon>Bacillati</taxon>
        <taxon>Bacillota</taxon>
        <taxon>Bacilli</taxon>
        <taxon>Bacillales</taxon>
        <taxon>Bacillaceae</taxon>
        <taxon>Psychrobacillus</taxon>
    </lineage>
</organism>
<dbReference type="RefSeq" id="WP_093538007.1">
    <property type="nucleotide sequence ID" value="NZ_CP183885.1"/>
</dbReference>
<accession>A0A1I6AFA2</accession>
<evidence type="ECO:0000313" key="2">
    <source>
        <dbReference type="Proteomes" id="UP000198734"/>
    </source>
</evidence>
<dbReference type="InterPro" id="IPR009665">
    <property type="entry name" value="YyaC"/>
</dbReference>
<name>A0A1I6AFA2_9BACI</name>
<dbReference type="InterPro" id="IPR023430">
    <property type="entry name" value="Pept_HybD-like_dom_sf"/>
</dbReference>
<gene>
    <name evidence="1" type="ORF">SAMN05421670_3351</name>
</gene>
<dbReference type="NCBIfam" id="TIGR02841">
    <property type="entry name" value="spore_YyaC"/>
    <property type="match status" value="1"/>
</dbReference>
<dbReference type="EMBL" id="FOXU01000007">
    <property type="protein sequence ID" value="SFQ67404.1"/>
    <property type="molecule type" value="Genomic_DNA"/>
</dbReference>